<gene>
    <name evidence="1" type="ORF">HMPREF9350_02548</name>
</gene>
<proteinExistence type="predicted"/>
<sequence>MRYCWFSLSLTNSCKQSYPQPQAVILISKKLRTVNSIFLTY</sequence>
<dbReference type="EMBL" id="ADWQ01000009">
    <property type="protein sequence ID" value="EFU35477.1"/>
    <property type="molecule type" value="Genomic_DNA"/>
</dbReference>
<organism evidence="1 2">
    <name type="scientific">Escherichia coli MS 85-1</name>
    <dbReference type="NCBI Taxonomy" id="679202"/>
    <lineage>
        <taxon>Bacteria</taxon>
        <taxon>Pseudomonadati</taxon>
        <taxon>Pseudomonadota</taxon>
        <taxon>Gammaproteobacteria</taxon>
        <taxon>Enterobacterales</taxon>
        <taxon>Enterobacteriaceae</taxon>
        <taxon>Escherichia</taxon>
    </lineage>
</organism>
<protein>
    <submittedName>
        <fullName evidence="1">Uncharacterized protein</fullName>
    </submittedName>
</protein>
<reference evidence="1 2" key="1">
    <citation type="submission" date="2010-09" db="EMBL/GenBank/DDBJ databases">
        <authorList>
            <person name="Weinstock G."/>
            <person name="Sodergren E."/>
            <person name="Clifton S."/>
            <person name="Fulton L."/>
            <person name="Fulton B."/>
            <person name="Courtney L."/>
            <person name="Fronick C."/>
            <person name="Harrison M."/>
            <person name="Strong C."/>
            <person name="Farmer C."/>
            <person name="Delahaunty K."/>
            <person name="Markovic C."/>
            <person name="Hall O."/>
            <person name="Minx P."/>
            <person name="Tomlinson C."/>
            <person name="Mitreva M."/>
            <person name="Hou S."/>
            <person name="Chen J."/>
            <person name="Wollam A."/>
            <person name="Pepin K.H."/>
            <person name="Johnson M."/>
            <person name="Bhonagiri V."/>
            <person name="Zhang X."/>
            <person name="Suruliraj S."/>
            <person name="Warren W."/>
            <person name="Chinwalla A."/>
            <person name="Mardis E.R."/>
            <person name="Wilson R.K."/>
        </authorList>
    </citation>
    <scope>NUCLEOTIDE SEQUENCE [LARGE SCALE GENOMIC DNA]</scope>
    <source>
        <strain evidence="1 2">MS 85-1</strain>
    </source>
</reference>
<name>A0AAN3MA23_ECOLX</name>
<evidence type="ECO:0000313" key="2">
    <source>
        <dbReference type="Proteomes" id="UP000005056"/>
    </source>
</evidence>
<evidence type="ECO:0000313" key="1">
    <source>
        <dbReference type="EMBL" id="EFU35477.1"/>
    </source>
</evidence>
<comment type="caution">
    <text evidence="1">The sequence shown here is derived from an EMBL/GenBank/DDBJ whole genome shotgun (WGS) entry which is preliminary data.</text>
</comment>
<accession>A0AAN3MA23</accession>
<dbReference type="AlphaFoldDB" id="A0AAN3MA23"/>
<dbReference type="Proteomes" id="UP000005056">
    <property type="component" value="Unassembled WGS sequence"/>
</dbReference>